<sequence length="27" mass="3114">MEVLLGDTFKKAMESKMLTIARLEDQD</sequence>
<proteinExistence type="predicted"/>
<dbReference type="EMBL" id="GBRH01232598">
    <property type="protein sequence ID" value="JAD65297.1"/>
    <property type="molecule type" value="Transcribed_RNA"/>
</dbReference>
<evidence type="ECO:0000313" key="1">
    <source>
        <dbReference type="EMBL" id="JAD65297.1"/>
    </source>
</evidence>
<organism evidence="1">
    <name type="scientific">Arundo donax</name>
    <name type="common">Giant reed</name>
    <name type="synonym">Donax arundinaceus</name>
    <dbReference type="NCBI Taxonomy" id="35708"/>
    <lineage>
        <taxon>Eukaryota</taxon>
        <taxon>Viridiplantae</taxon>
        <taxon>Streptophyta</taxon>
        <taxon>Embryophyta</taxon>
        <taxon>Tracheophyta</taxon>
        <taxon>Spermatophyta</taxon>
        <taxon>Magnoliopsida</taxon>
        <taxon>Liliopsida</taxon>
        <taxon>Poales</taxon>
        <taxon>Poaceae</taxon>
        <taxon>PACMAD clade</taxon>
        <taxon>Arundinoideae</taxon>
        <taxon>Arundineae</taxon>
        <taxon>Arundo</taxon>
    </lineage>
</organism>
<dbReference type="AlphaFoldDB" id="A0A0A9C183"/>
<protein>
    <submittedName>
        <fullName evidence="1">Uncharacterized protein</fullName>
    </submittedName>
</protein>
<reference evidence="1" key="2">
    <citation type="journal article" date="2015" name="Data Brief">
        <title>Shoot transcriptome of the giant reed, Arundo donax.</title>
        <authorList>
            <person name="Barrero R.A."/>
            <person name="Guerrero F.D."/>
            <person name="Moolhuijzen P."/>
            <person name="Goolsby J.A."/>
            <person name="Tidwell J."/>
            <person name="Bellgard S.E."/>
            <person name="Bellgard M.I."/>
        </authorList>
    </citation>
    <scope>NUCLEOTIDE SEQUENCE</scope>
    <source>
        <tissue evidence="1">Shoot tissue taken approximately 20 cm above the soil surface</tissue>
    </source>
</reference>
<reference evidence="1" key="1">
    <citation type="submission" date="2014-09" db="EMBL/GenBank/DDBJ databases">
        <authorList>
            <person name="Magalhaes I.L.F."/>
            <person name="Oliveira U."/>
            <person name="Santos F.R."/>
            <person name="Vidigal T.H.D.A."/>
            <person name="Brescovit A.D."/>
            <person name="Santos A.J."/>
        </authorList>
    </citation>
    <scope>NUCLEOTIDE SEQUENCE</scope>
    <source>
        <tissue evidence="1">Shoot tissue taken approximately 20 cm above the soil surface</tissue>
    </source>
</reference>
<accession>A0A0A9C183</accession>
<name>A0A0A9C183_ARUDO</name>